<evidence type="ECO:0000313" key="2">
    <source>
        <dbReference type="EMBL" id="KAF0684757.1"/>
    </source>
</evidence>
<dbReference type="OrthoDB" id="74287at2759"/>
<evidence type="ECO:0000313" key="4">
    <source>
        <dbReference type="Proteomes" id="UP000332933"/>
    </source>
</evidence>
<keyword evidence="1" id="KW-0472">Membrane</keyword>
<gene>
    <name evidence="3" type="primary">Aste57867_23272</name>
    <name evidence="2" type="ORF">As57867_023201</name>
    <name evidence="3" type="ORF">ASTE57867_23272</name>
</gene>
<sequence length="227" mass="24898">MDQPTTTAAPSTGPESNSTGLIVGSILGGVALICLVVIFCRRRKHSVARRRQNEGHKPWDTITPVMSADDAGMTIMEEGGKESYVSVSEPLGKWQLRPSNILSDNIDVPPMEKVMQTNKSDIVLLEDDELMFIQSHRKMAVPQATIVVPARQRLGTEDDDESGDIVDEEFSARSTNSFANEMDGGWNTNLSLVSEMSMLDSEHGGDRMSTLSFSSLDDDYDVTEAKI</sequence>
<evidence type="ECO:0000313" key="3">
    <source>
        <dbReference type="EMBL" id="VFT99917.1"/>
    </source>
</evidence>
<reference evidence="3 4" key="1">
    <citation type="submission" date="2019-03" db="EMBL/GenBank/DDBJ databases">
        <authorList>
            <person name="Gaulin E."/>
            <person name="Dumas B."/>
        </authorList>
    </citation>
    <scope>NUCLEOTIDE SEQUENCE [LARGE SCALE GENOMIC DNA]</scope>
    <source>
        <strain evidence="3">CBS 568.67</strain>
    </source>
</reference>
<evidence type="ECO:0000256" key="1">
    <source>
        <dbReference type="SAM" id="Phobius"/>
    </source>
</evidence>
<feature type="transmembrane region" description="Helical" evidence="1">
    <location>
        <begin position="20"/>
        <end position="40"/>
    </location>
</feature>
<keyword evidence="1" id="KW-1133">Transmembrane helix</keyword>
<organism evidence="3 4">
    <name type="scientific">Aphanomyces stellatus</name>
    <dbReference type="NCBI Taxonomy" id="120398"/>
    <lineage>
        <taxon>Eukaryota</taxon>
        <taxon>Sar</taxon>
        <taxon>Stramenopiles</taxon>
        <taxon>Oomycota</taxon>
        <taxon>Saprolegniomycetes</taxon>
        <taxon>Saprolegniales</taxon>
        <taxon>Verrucalvaceae</taxon>
        <taxon>Aphanomyces</taxon>
    </lineage>
</organism>
<keyword evidence="1" id="KW-0812">Transmembrane</keyword>
<dbReference type="NCBIfam" id="TIGR01167">
    <property type="entry name" value="LPXTG_anchor"/>
    <property type="match status" value="1"/>
</dbReference>
<dbReference type="EMBL" id="CAADRA010007272">
    <property type="protein sequence ID" value="VFT99917.1"/>
    <property type="molecule type" value="Genomic_DNA"/>
</dbReference>
<dbReference type="Proteomes" id="UP000332933">
    <property type="component" value="Unassembled WGS sequence"/>
</dbReference>
<dbReference type="AlphaFoldDB" id="A0A485LMD3"/>
<dbReference type="EMBL" id="VJMH01007246">
    <property type="protein sequence ID" value="KAF0684757.1"/>
    <property type="molecule type" value="Genomic_DNA"/>
</dbReference>
<proteinExistence type="predicted"/>
<reference evidence="2" key="2">
    <citation type="submission" date="2019-06" db="EMBL/GenBank/DDBJ databases">
        <title>Genomics analysis of Aphanomyces spp. identifies a new class of oomycete effector associated with host adaptation.</title>
        <authorList>
            <person name="Gaulin E."/>
        </authorList>
    </citation>
    <scope>NUCLEOTIDE SEQUENCE</scope>
    <source>
        <strain evidence="2">CBS 578.67</strain>
    </source>
</reference>
<protein>
    <submittedName>
        <fullName evidence="3">Aste57867_23272 protein</fullName>
    </submittedName>
</protein>
<keyword evidence="4" id="KW-1185">Reference proteome</keyword>
<accession>A0A485LMD3</accession>
<name>A0A485LMD3_9STRA</name>